<reference evidence="2" key="1">
    <citation type="journal article" date="2017" name="Nat. Ecol. Evol.">
        <title>Genome expansion and lineage-specific genetic innovations in the forest pathogenic fungi Armillaria.</title>
        <authorList>
            <person name="Sipos G."/>
            <person name="Prasanna A.N."/>
            <person name="Walter M.C."/>
            <person name="O'Connor E."/>
            <person name="Balint B."/>
            <person name="Krizsan K."/>
            <person name="Kiss B."/>
            <person name="Hess J."/>
            <person name="Varga T."/>
            <person name="Slot J."/>
            <person name="Riley R."/>
            <person name="Boka B."/>
            <person name="Rigling D."/>
            <person name="Barry K."/>
            <person name="Lee J."/>
            <person name="Mihaltcheva S."/>
            <person name="LaButti K."/>
            <person name="Lipzen A."/>
            <person name="Waldron R."/>
            <person name="Moloney N.M."/>
            <person name="Sperisen C."/>
            <person name="Kredics L."/>
            <person name="Vagvoelgyi C."/>
            <person name="Patrignani A."/>
            <person name="Fitzpatrick D."/>
            <person name="Nagy I."/>
            <person name="Doyle S."/>
            <person name="Anderson J.B."/>
            <person name="Grigoriev I.V."/>
            <person name="Gueldener U."/>
            <person name="Muensterkoetter M."/>
            <person name="Nagy L.G."/>
        </authorList>
    </citation>
    <scope>NUCLEOTIDE SEQUENCE [LARGE SCALE GENOMIC DNA]</scope>
    <source>
        <strain evidence="2">Ar21-2</strain>
    </source>
</reference>
<sequence>MQDHPEERERDPLIHTHLRLNANDDFFVLSPRPQLEGERLPPDVYAELLFIQPSLNYHQEIRNLVKAQLTNSTDESRRLQPIVRGNLLRKLQLLPEEDDLAQWLFQAIALSYWCIDSTPPLIMAPNGLQICSIPGTDHHAVSPWIDVDTYLYTYAVDEFPEPKDPWLRSLLKIAVSPSIQKAYGDIPSIDSLFGTVVRSIGHHTAADSFQLYGDVPSFNLDGDRYAVLKLAYTPVLSSELVGDTSVRSQDLRITLMIFVGYSIRHLLVLVSFLRTQHGRQNRFPG</sequence>
<gene>
    <name evidence="1" type="ORF">ARMGADRAFT_589179</name>
</gene>
<keyword evidence="2" id="KW-1185">Reference proteome</keyword>
<evidence type="ECO:0000313" key="2">
    <source>
        <dbReference type="Proteomes" id="UP000217790"/>
    </source>
</evidence>
<organism evidence="1 2">
    <name type="scientific">Armillaria gallica</name>
    <name type="common">Bulbous honey fungus</name>
    <name type="synonym">Armillaria bulbosa</name>
    <dbReference type="NCBI Taxonomy" id="47427"/>
    <lineage>
        <taxon>Eukaryota</taxon>
        <taxon>Fungi</taxon>
        <taxon>Dikarya</taxon>
        <taxon>Basidiomycota</taxon>
        <taxon>Agaricomycotina</taxon>
        <taxon>Agaricomycetes</taxon>
        <taxon>Agaricomycetidae</taxon>
        <taxon>Agaricales</taxon>
        <taxon>Marasmiineae</taxon>
        <taxon>Physalacriaceae</taxon>
        <taxon>Armillaria</taxon>
    </lineage>
</organism>
<dbReference type="Proteomes" id="UP000217790">
    <property type="component" value="Unassembled WGS sequence"/>
</dbReference>
<accession>A0A2H3DU88</accession>
<proteinExistence type="predicted"/>
<dbReference type="InParanoid" id="A0A2H3DU88"/>
<dbReference type="EMBL" id="KZ293648">
    <property type="protein sequence ID" value="PBK98789.1"/>
    <property type="molecule type" value="Genomic_DNA"/>
</dbReference>
<evidence type="ECO:0000313" key="1">
    <source>
        <dbReference type="EMBL" id="PBK98789.1"/>
    </source>
</evidence>
<dbReference type="OrthoDB" id="10524010at2759"/>
<dbReference type="AlphaFoldDB" id="A0A2H3DU88"/>
<protein>
    <submittedName>
        <fullName evidence="1">Uncharacterized protein</fullName>
    </submittedName>
</protein>
<name>A0A2H3DU88_ARMGA</name>